<dbReference type="EMBL" id="JBFAUK010000031">
    <property type="protein sequence ID" value="MEV5510362.1"/>
    <property type="molecule type" value="Genomic_DNA"/>
</dbReference>
<dbReference type="PANTHER" id="PTHR43105">
    <property type="entry name" value="RESPIRATORY NITRATE REDUCTASE"/>
    <property type="match status" value="1"/>
</dbReference>
<dbReference type="Proteomes" id="UP001552594">
    <property type="component" value="Unassembled WGS sequence"/>
</dbReference>
<evidence type="ECO:0000256" key="3">
    <source>
        <dbReference type="ARBA" id="ARBA00023004"/>
    </source>
</evidence>
<sequence length="701" mass="74582">MNATDTHCPYCALQCGMRLHPVADAVPGAPPVEVGARPSFPVNEGALCGKGRTAAAVLARSARLTAPLIRPRRGGELVETSWERALDRVADGLRETAARHGPAANGVFGGGGLTNEKAYLLGKFARAVLRTPNIDYNGRFCMSAAATAHRAAFGLDRGLPFPLADIATTGCVILAGGNPAETMPPALRYFTRMRENGGRLIVVDPRRTRTADQADLHLRPVPGTDLALALGLLHIVIAEGLVDREFIDTRTTGFQQARAAAMAHWPERVEEITGVPVPQLRQAARAFAAAPAGMVLTARGSEQHSKGTDTVRAWINLCLATGKAGRPGSGYGCLTGQGNGQGGREHGQKADQLPGYRSLTDPRARARVAEVWGVDPRSLPGPGLSAYEMLDGAGTADGIRALLVMGSNPVVSAPRAAHITERLGALDFLAVSDVVLSETAALADVVLPCAQWAEETGTLTNLEGRVILREAALAPPEGVRTDLYILRELAARLGVRRGFSEEPAEVFEELGRASAGGPADYAGIDYDRIRAEQGVFWPCPDAAHPGTPRLFLDRFATPDGRARFAGVSHRPPAEPTDADYPLHLTTGRVTAQYQSGAQTRRVAELNTAAPGPFVELHPRLARQLEVEEGEVLAVVSRRGRAVAPARITPGIRSDTVFMPFHWAGPGRANSLTNPALDPQSKMPEFKVCAVRLEKTTEAVRP</sequence>
<comment type="caution">
    <text evidence="7">The sequence shown here is derived from an EMBL/GenBank/DDBJ whole genome shotgun (WGS) entry which is preliminary data.</text>
</comment>
<gene>
    <name evidence="7" type="ORF">AB0L16_28715</name>
</gene>
<keyword evidence="3" id="KW-0408">Iron</keyword>
<evidence type="ECO:0000259" key="6">
    <source>
        <dbReference type="PROSITE" id="PS51669"/>
    </source>
</evidence>
<dbReference type="Pfam" id="PF00384">
    <property type="entry name" value="Molybdopterin"/>
    <property type="match status" value="1"/>
</dbReference>
<dbReference type="RefSeq" id="WP_109279977.1">
    <property type="nucleotide sequence ID" value="NZ_JBFAUK010000031.1"/>
</dbReference>
<dbReference type="Gene3D" id="2.20.25.90">
    <property type="entry name" value="ADC-like domains"/>
    <property type="match status" value="1"/>
</dbReference>
<feature type="region of interest" description="Disordered" evidence="5">
    <location>
        <begin position="338"/>
        <end position="357"/>
    </location>
</feature>
<keyword evidence="4" id="KW-0411">Iron-sulfur</keyword>
<evidence type="ECO:0000256" key="4">
    <source>
        <dbReference type="ARBA" id="ARBA00023014"/>
    </source>
</evidence>
<evidence type="ECO:0000313" key="8">
    <source>
        <dbReference type="Proteomes" id="UP001552594"/>
    </source>
</evidence>
<protein>
    <submittedName>
        <fullName evidence="7">Molybdopterin oxidoreductase family protein</fullName>
    </submittedName>
</protein>
<dbReference type="PROSITE" id="PS51669">
    <property type="entry name" value="4FE4S_MOW_BIS_MGD"/>
    <property type="match status" value="1"/>
</dbReference>
<feature type="domain" description="4Fe-4S Mo/W bis-MGD-type" evidence="6">
    <location>
        <begin position="1"/>
        <end position="62"/>
    </location>
</feature>
<dbReference type="PANTHER" id="PTHR43105:SF10">
    <property type="entry name" value="NADH-QUINONE OXIDOREDUCTASE SUBUNIT G"/>
    <property type="match status" value="1"/>
</dbReference>
<evidence type="ECO:0000256" key="5">
    <source>
        <dbReference type="SAM" id="MobiDB-lite"/>
    </source>
</evidence>
<evidence type="ECO:0000313" key="7">
    <source>
        <dbReference type="EMBL" id="MEV5510362.1"/>
    </source>
</evidence>
<reference evidence="7 8" key="1">
    <citation type="submission" date="2024-06" db="EMBL/GenBank/DDBJ databases">
        <title>The Natural Products Discovery Center: Release of the First 8490 Sequenced Strains for Exploring Actinobacteria Biosynthetic Diversity.</title>
        <authorList>
            <person name="Kalkreuter E."/>
            <person name="Kautsar S.A."/>
            <person name="Yang D."/>
            <person name="Bader C.D."/>
            <person name="Teijaro C.N."/>
            <person name="Fluegel L."/>
            <person name="Davis C.M."/>
            <person name="Simpson J.R."/>
            <person name="Lauterbach L."/>
            <person name="Steele A.D."/>
            <person name="Gui C."/>
            <person name="Meng S."/>
            <person name="Li G."/>
            <person name="Viehrig K."/>
            <person name="Ye F."/>
            <person name="Su P."/>
            <person name="Kiefer A.F."/>
            <person name="Nichols A."/>
            <person name="Cepeda A.J."/>
            <person name="Yan W."/>
            <person name="Fan B."/>
            <person name="Jiang Y."/>
            <person name="Adhikari A."/>
            <person name="Zheng C.-J."/>
            <person name="Schuster L."/>
            <person name="Cowan T.M."/>
            <person name="Smanski M.J."/>
            <person name="Chevrette M.G."/>
            <person name="De Carvalho L.P.S."/>
            <person name="Shen B."/>
        </authorList>
    </citation>
    <scope>NUCLEOTIDE SEQUENCE [LARGE SCALE GENOMIC DNA]</scope>
    <source>
        <strain evidence="7 8">NPDC052347</strain>
    </source>
</reference>
<dbReference type="InterPro" id="IPR006657">
    <property type="entry name" value="MoPterin_dinucl-bd_dom"/>
</dbReference>
<keyword evidence="2" id="KW-0479">Metal-binding</keyword>
<dbReference type="InterPro" id="IPR006963">
    <property type="entry name" value="Mopterin_OxRdtase_4Fe-4S_dom"/>
</dbReference>
<dbReference type="Gene3D" id="3.40.228.10">
    <property type="entry name" value="Dimethylsulfoxide Reductase, domain 2"/>
    <property type="match status" value="1"/>
</dbReference>
<dbReference type="InterPro" id="IPR050123">
    <property type="entry name" value="Prok_molybdopt-oxidoreductase"/>
</dbReference>
<dbReference type="CDD" id="cd00508">
    <property type="entry name" value="MopB_CT_Fdh-Nap-like"/>
    <property type="match status" value="1"/>
</dbReference>
<keyword evidence="8" id="KW-1185">Reference proteome</keyword>
<proteinExistence type="predicted"/>
<keyword evidence="1" id="KW-0004">4Fe-4S</keyword>
<dbReference type="InterPro" id="IPR006656">
    <property type="entry name" value="Mopterin_OxRdtase"/>
</dbReference>
<dbReference type="Pfam" id="PF04879">
    <property type="entry name" value="Molybdop_Fe4S4"/>
    <property type="match status" value="1"/>
</dbReference>
<evidence type="ECO:0000256" key="2">
    <source>
        <dbReference type="ARBA" id="ARBA00022723"/>
    </source>
</evidence>
<dbReference type="InterPro" id="IPR009010">
    <property type="entry name" value="Asp_de-COase-like_dom_sf"/>
</dbReference>
<dbReference type="SMART" id="SM00926">
    <property type="entry name" value="Molybdop_Fe4S4"/>
    <property type="match status" value="1"/>
</dbReference>
<evidence type="ECO:0000256" key="1">
    <source>
        <dbReference type="ARBA" id="ARBA00022485"/>
    </source>
</evidence>
<dbReference type="Pfam" id="PF01568">
    <property type="entry name" value="Molydop_binding"/>
    <property type="match status" value="1"/>
</dbReference>
<dbReference type="SUPFAM" id="SSF50692">
    <property type="entry name" value="ADC-like"/>
    <property type="match status" value="1"/>
</dbReference>
<name>A0ABV3K5C2_STRON</name>
<dbReference type="Gene3D" id="3.40.50.740">
    <property type="match status" value="1"/>
</dbReference>
<dbReference type="Gene3D" id="2.40.40.20">
    <property type="match status" value="1"/>
</dbReference>
<organism evidence="7 8">
    <name type="scientific">Streptomyces orinoci</name>
    <name type="common">Streptoverticillium orinoci</name>
    <dbReference type="NCBI Taxonomy" id="67339"/>
    <lineage>
        <taxon>Bacteria</taxon>
        <taxon>Bacillati</taxon>
        <taxon>Actinomycetota</taxon>
        <taxon>Actinomycetes</taxon>
        <taxon>Kitasatosporales</taxon>
        <taxon>Streptomycetaceae</taxon>
        <taxon>Streptomyces</taxon>
    </lineage>
</organism>
<dbReference type="SUPFAM" id="SSF53706">
    <property type="entry name" value="Formate dehydrogenase/DMSO reductase, domains 1-3"/>
    <property type="match status" value="1"/>
</dbReference>
<accession>A0ABV3K5C2</accession>